<organism evidence="4 5">
    <name type="scientific">Biomphalaria glabrata</name>
    <name type="common">Bloodfluke planorb</name>
    <name type="synonym">Freshwater snail</name>
    <dbReference type="NCBI Taxonomy" id="6526"/>
    <lineage>
        <taxon>Eukaryota</taxon>
        <taxon>Metazoa</taxon>
        <taxon>Spiralia</taxon>
        <taxon>Lophotrochozoa</taxon>
        <taxon>Mollusca</taxon>
        <taxon>Gastropoda</taxon>
        <taxon>Heterobranchia</taxon>
        <taxon>Euthyneura</taxon>
        <taxon>Panpulmonata</taxon>
        <taxon>Hygrophila</taxon>
        <taxon>Lymnaeoidea</taxon>
        <taxon>Planorbidae</taxon>
        <taxon>Biomphalaria</taxon>
    </lineage>
</organism>
<dbReference type="GeneID" id="106072374"/>
<dbReference type="PANTHER" id="PTHR10131:SF157">
    <property type="entry name" value="RECEPTOR-ASSOCIATED FACTOR, PUTATIVE-RELATED"/>
    <property type="match status" value="1"/>
</dbReference>
<dbReference type="RefSeq" id="XP_055894749.1">
    <property type="nucleotide sequence ID" value="XM_056038774.1"/>
</dbReference>
<dbReference type="RefSeq" id="XP_055894748.1">
    <property type="nucleotide sequence ID" value="XM_056038773.1"/>
</dbReference>
<dbReference type="InterPro" id="IPR002083">
    <property type="entry name" value="MATH/TRAF_dom"/>
</dbReference>
<name>A0A9W3B5D3_BIOGL</name>
<feature type="coiled-coil region" evidence="1">
    <location>
        <begin position="231"/>
        <end position="265"/>
    </location>
</feature>
<feature type="region of interest" description="Disordered" evidence="2">
    <location>
        <begin position="166"/>
        <end position="189"/>
    </location>
</feature>
<evidence type="ECO:0000313" key="7">
    <source>
        <dbReference type="RefSeq" id="XP_055894749.1"/>
    </source>
</evidence>
<evidence type="ECO:0000313" key="4">
    <source>
        <dbReference type="Proteomes" id="UP001165740"/>
    </source>
</evidence>
<protein>
    <submittedName>
        <fullName evidence="5 6">TNF receptor-associated factor 5-like</fullName>
    </submittedName>
</protein>
<dbReference type="Pfam" id="PF22486">
    <property type="entry name" value="MATH_2"/>
    <property type="match status" value="1"/>
</dbReference>
<dbReference type="AlphaFoldDB" id="A0A9W3B5D3"/>
<dbReference type="RefSeq" id="XP_055894747.1">
    <property type="nucleotide sequence ID" value="XM_056038772.1"/>
</dbReference>
<dbReference type="GO" id="GO:0043122">
    <property type="term" value="P:regulation of canonical NF-kappaB signal transduction"/>
    <property type="evidence" value="ECO:0007669"/>
    <property type="project" value="TreeGrafter"/>
</dbReference>
<feature type="domain" description="MATH" evidence="3">
    <location>
        <begin position="315"/>
        <end position="459"/>
    </location>
</feature>
<evidence type="ECO:0000313" key="6">
    <source>
        <dbReference type="RefSeq" id="XP_055894748.1"/>
    </source>
</evidence>
<dbReference type="PANTHER" id="PTHR10131">
    <property type="entry name" value="TNF RECEPTOR ASSOCIATED FACTOR"/>
    <property type="match status" value="1"/>
</dbReference>
<keyword evidence="1" id="KW-0175">Coiled coil</keyword>
<accession>A0A9W3B5D3</accession>
<proteinExistence type="predicted"/>
<dbReference type="OrthoDB" id="6156120at2759"/>
<evidence type="ECO:0000313" key="5">
    <source>
        <dbReference type="RefSeq" id="XP_055894747.1"/>
    </source>
</evidence>
<evidence type="ECO:0000256" key="1">
    <source>
        <dbReference type="SAM" id="Coils"/>
    </source>
</evidence>
<dbReference type="SMART" id="SM00061">
    <property type="entry name" value="MATH"/>
    <property type="match status" value="1"/>
</dbReference>
<gene>
    <name evidence="5 6 7" type="primary">LOC106072374</name>
</gene>
<dbReference type="PROSITE" id="PS50144">
    <property type="entry name" value="MATH"/>
    <property type="match status" value="1"/>
</dbReference>
<reference evidence="5 6" key="1">
    <citation type="submission" date="2025-04" db="UniProtKB">
        <authorList>
            <consortium name="RefSeq"/>
        </authorList>
    </citation>
    <scope>IDENTIFICATION</scope>
</reference>
<evidence type="ECO:0000259" key="3">
    <source>
        <dbReference type="PROSITE" id="PS50144"/>
    </source>
</evidence>
<evidence type="ECO:0000256" key="2">
    <source>
        <dbReference type="SAM" id="MobiDB-lite"/>
    </source>
</evidence>
<dbReference type="SUPFAM" id="SSF49599">
    <property type="entry name" value="TRAF domain-like"/>
    <property type="match status" value="1"/>
</dbReference>
<dbReference type="Proteomes" id="UP001165740">
    <property type="component" value="Chromosome 8"/>
</dbReference>
<dbReference type="InterPro" id="IPR008974">
    <property type="entry name" value="TRAF-like"/>
</dbReference>
<keyword evidence="4" id="KW-1185">Reference proteome</keyword>
<sequence>MTSSDEEDIRLRHEDEIQFSPMSPNIRSFTQFTKDKDSQSLTEVKVSHGQDFSQTEVKSFASYDETSTRAYFDENVRPPSYNTSISQTEVKVVIGRNNSVNVTTADVGTDTTDLLSVTDKTPLQDAIEILKLQQEEIKKMQSIHEHYLNFILESQPNLQKVLDLHHKKDSTEGPRSPLPQPPSPKAMKETPRMIHLGGLLEEKIYIQFEQLYVNAKIFKPTAIGGSNGFYDDILRSEISSLKEANKKLREKVTELEKKLQNQGRQNLLIPICSGMKASKSLTRLDDCNINTSAIAGRPTSPVPPPLLIQDIRPIEMTFKWTINDYMKKLREEKRNGSKESSCPFYLSHCGYKAQLEAYLNGNGTAKNKCISVFLRIVKGEYDRHLKWPVNLHVVVILVNQSENRADSLKAGGNMFQYTQPYGMSESECDSWGLVEFVKHDLIKTKHYIRDDRIVLKCRVTILA</sequence>
<dbReference type="Gene3D" id="2.60.210.10">
    <property type="entry name" value="Apoptosis, Tumor Necrosis Factor Receptor Associated Protein 2, Chain A"/>
    <property type="match status" value="1"/>
</dbReference>